<evidence type="ECO:0000313" key="3">
    <source>
        <dbReference type="Proteomes" id="UP001163064"/>
    </source>
</evidence>
<evidence type="ECO:0000256" key="1">
    <source>
        <dbReference type="SAM" id="MobiDB-lite"/>
    </source>
</evidence>
<name>A0ABT3U3D9_9ACTN</name>
<protein>
    <submittedName>
        <fullName evidence="2">Uncharacterized protein</fullName>
    </submittedName>
</protein>
<gene>
    <name evidence="2" type="ORF">OFY01_29575</name>
</gene>
<reference evidence="2" key="1">
    <citation type="submission" date="2022-10" db="EMBL/GenBank/DDBJ databases">
        <title>Streptomyces beihaiensis sp. nov., a chitin degrading actinobacterium, isolated from shrimp pond soil.</title>
        <authorList>
            <person name="Xie J."/>
            <person name="Shen N."/>
        </authorList>
    </citation>
    <scope>NUCLEOTIDE SEQUENCE</scope>
    <source>
        <strain evidence="2">GXMU-J5</strain>
    </source>
</reference>
<accession>A0ABT3U3D9</accession>
<feature type="region of interest" description="Disordered" evidence="1">
    <location>
        <begin position="81"/>
        <end position="101"/>
    </location>
</feature>
<dbReference type="Proteomes" id="UP001163064">
    <property type="component" value="Unassembled WGS sequence"/>
</dbReference>
<dbReference type="RefSeq" id="WP_266605107.1">
    <property type="nucleotide sequence ID" value="NZ_JAPHNL010000323.1"/>
</dbReference>
<sequence>MKSEDIPFVGGPLDGRSLPVLLTATGNPPKVYRVPVPAPEGGPEREYVYAREAVPDGKAVRLVQRWRYVFVPDGKVPGGVRWPWSTSRKNGDDDEAGGSPA</sequence>
<evidence type="ECO:0000313" key="2">
    <source>
        <dbReference type="EMBL" id="MCX3063834.1"/>
    </source>
</evidence>
<comment type="caution">
    <text evidence="2">The sequence shown here is derived from an EMBL/GenBank/DDBJ whole genome shotgun (WGS) entry which is preliminary data.</text>
</comment>
<proteinExistence type="predicted"/>
<dbReference type="EMBL" id="JAPHNL010000323">
    <property type="protein sequence ID" value="MCX3063834.1"/>
    <property type="molecule type" value="Genomic_DNA"/>
</dbReference>
<keyword evidence="3" id="KW-1185">Reference proteome</keyword>
<organism evidence="2 3">
    <name type="scientific">Streptomyces beihaiensis</name>
    <dbReference type="NCBI Taxonomy" id="2984495"/>
    <lineage>
        <taxon>Bacteria</taxon>
        <taxon>Bacillati</taxon>
        <taxon>Actinomycetota</taxon>
        <taxon>Actinomycetes</taxon>
        <taxon>Kitasatosporales</taxon>
        <taxon>Streptomycetaceae</taxon>
        <taxon>Streptomyces</taxon>
    </lineage>
</organism>
<feature type="compositionally biased region" description="Acidic residues" evidence="1">
    <location>
        <begin position="92"/>
        <end position="101"/>
    </location>
</feature>